<accession>A0A380X707</accession>
<dbReference type="InterPro" id="IPR036152">
    <property type="entry name" value="Asp/glu_Ase-like_sf"/>
</dbReference>
<dbReference type="SUPFAM" id="SSF53774">
    <property type="entry name" value="Glutaminase/Asparaginase"/>
    <property type="match status" value="1"/>
</dbReference>
<dbReference type="InterPro" id="IPR006034">
    <property type="entry name" value="Asparaginase/glutaminase-like"/>
</dbReference>
<dbReference type="EMBL" id="UFSW01000001">
    <property type="protein sequence ID" value="SUU98046.1"/>
    <property type="molecule type" value="Genomic_DNA"/>
</dbReference>
<dbReference type="InterPro" id="IPR027473">
    <property type="entry name" value="L-asparaginase_C"/>
</dbReference>
<dbReference type="InterPro" id="IPR040919">
    <property type="entry name" value="Asparaginase_C"/>
</dbReference>
<dbReference type="PIRSF" id="PIRSF001220">
    <property type="entry name" value="L-ASNase_gatD"/>
    <property type="match status" value="1"/>
</dbReference>
<feature type="domain" description="Asparaginase/glutaminase C-terminal" evidence="1">
    <location>
        <begin position="2"/>
        <end position="75"/>
    </location>
</feature>
<dbReference type="AlphaFoldDB" id="A0A380X707"/>
<dbReference type="Pfam" id="PF17763">
    <property type="entry name" value="Asparaginase_C"/>
    <property type="match status" value="1"/>
</dbReference>
<organism evidence="2 3">
    <name type="scientific">Avibacterium paragallinarum</name>
    <name type="common">Haemophilus gallinarum</name>
    <dbReference type="NCBI Taxonomy" id="728"/>
    <lineage>
        <taxon>Bacteria</taxon>
        <taxon>Pseudomonadati</taxon>
        <taxon>Pseudomonadota</taxon>
        <taxon>Gammaproteobacteria</taxon>
        <taxon>Pasteurellales</taxon>
        <taxon>Pasteurellaceae</taxon>
        <taxon>Avibacterium</taxon>
    </lineage>
</organism>
<name>A0A380X707_AVIPA</name>
<proteinExistence type="predicted"/>
<evidence type="ECO:0000313" key="3">
    <source>
        <dbReference type="Proteomes" id="UP000254620"/>
    </source>
</evidence>
<protein>
    <submittedName>
        <fullName evidence="2">Asparaginase</fullName>
    </submittedName>
</protein>
<dbReference type="GO" id="GO:0004067">
    <property type="term" value="F:asparaginase activity"/>
    <property type="evidence" value="ECO:0007669"/>
    <property type="project" value="UniProtKB-UniRule"/>
</dbReference>
<gene>
    <name evidence="2" type="ORF">NCTC10926_01454</name>
</gene>
<evidence type="ECO:0000259" key="1">
    <source>
        <dbReference type="Pfam" id="PF17763"/>
    </source>
</evidence>
<dbReference type="Gene3D" id="3.40.50.40">
    <property type="match status" value="1"/>
</dbReference>
<dbReference type="PIRSF" id="PIRSF500176">
    <property type="entry name" value="L_ASNase"/>
    <property type="match status" value="1"/>
</dbReference>
<evidence type="ECO:0000313" key="2">
    <source>
        <dbReference type="EMBL" id="SUU98046.1"/>
    </source>
</evidence>
<dbReference type="Proteomes" id="UP000254620">
    <property type="component" value="Unassembled WGS sequence"/>
</dbReference>
<dbReference type="PROSITE" id="PS51732">
    <property type="entry name" value="ASN_GLN_ASE_3"/>
    <property type="match status" value="1"/>
</dbReference>
<sequence length="77" mass="8393">MQGLSRLIKQNIPIALVSRCFNGIAEPVYGYEGGGLNLQEQGVMFVKELNAPKARLKLLIALNAGLQGEDLKTYMEG</sequence>
<reference evidence="2 3" key="1">
    <citation type="submission" date="2018-06" db="EMBL/GenBank/DDBJ databases">
        <authorList>
            <consortium name="Pathogen Informatics"/>
            <person name="Doyle S."/>
        </authorList>
    </citation>
    <scope>NUCLEOTIDE SEQUENCE [LARGE SCALE GENOMIC DNA]</scope>
    <source>
        <strain evidence="2 3">NCTC10926</strain>
    </source>
</reference>